<keyword evidence="3" id="KW-1185">Reference proteome</keyword>
<feature type="region of interest" description="Disordered" evidence="1">
    <location>
        <begin position="57"/>
        <end position="88"/>
    </location>
</feature>
<dbReference type="EMBL" id="JAAOAV010000016">
    <property type="protein sequence ID" value="KAF5611973.1"/>
    <property type="molecule type" value="Genomic_DNA"/>
</dbReference>
<proteinExistence type="predicted"/>
<dbReference type="GO" id="GO:0016301">
    <property type="term" value="F:kinase activity"/>
    <property type="evidence" value="ECO:0007669"/>
    <property type="project" value="UniProtKB-KW"/>
</dbReference>
<gene>
    <name evidence="2" type="ORF">FSUBG_2000</name>
</gene>
<evidence type="ECO:0000256" key="1">
    <source>
        <dbReference type="SAM" id="MobiDB-lite"/>
    </source>
</evidence>
<evidence type="ECO:0000313" key="2">
    <source>
        <dbReference type="EMBL" id="KAF5611973.1"/>
    </source>
</evidence>
<feature type="compositionally biased region" description="Polar residues" evidence="1">
    <location>
        <begin position="72"/>
        <end position="84"/>
    </location>
</feature>
<comment type="caution">
    <text evidence="2">The sequence shown here is derived from an EMBL/GenBank/DDBJ whole genome shotgun (WGS) entry which is preliminary data.</text>
</comment>
<dbReference type="GeneID" id="59314446"/>
<dbReference type="Proteomes" id="UP000547976">
    <property type="component" value="Unassembled WGS sequence"/>
</dbReference>
<name>A0A8H5V7G4_GIBSU</name>
<keyword evidence="2" id="KW-0808">Transferase</keyword>
<reference evidence="2 3" key="1">
    <citation type="submission" date="2020-05" db="EMBL/GenBank/DDBJ databases">
        <title>Identification and distribution of gene clusters putatively required for synthesis of sphingolipid metabolism inhibitors in phylogenetically diverse species of the filamentous fungus Fusarium.</title>
        <authorList>
            <person name="Kim H.-S."/>
            <person name="Busman M."/>
            <person name="Brown D.W."/>
            <person name="Divon H."/>
            <person name="Uhlig S."/>
            <person name="Proctor R.H."/>
        </authorList>
    </citation>
    <scope>NUCLEOTIDE SEQUENCE [LARGE SCALE GENOMIC DNA]</scope>
    <source>
        <strain evidence="2 3">NRRL 66333</strain>
    </source>
</reference>
<dbReference type="AlphaFoldDB" id="A0A8H5V7G4"/>
<evidence type="ECO:0000313" key="3">
    <source>
        <dbReference type="Proteomes" id="UP000547976"/>
    </source>
</evidence>
<accession>A0A8H5V7G4</accession>
<dbReference type="RefSeq" id="XP_036542643.1">
    <property type="nucleotide sequence ID" value="XM_036679728.1"/>
</dbReference>
<sequence length="219" mass="23851">MPASASPVFSYASESFHGEAELTMVPTRADPVSENVLAPTASDNRASALSLIDLDDSLPTGLGVTTPDNRHTASTRPSTANSDAPSAASDWRMPFGLERHTFEPISHSSTIREPSIFIESGEFDSSTIAHTDDESNQNLFFDINQNYQQDLPSARGETTRQSEIPAFPLPLLPDPPAVDAMLGRGSAEDVKDELLRLVFSFENHLSLVGLARETSYTRW</sequence>
<protein>
    <submittedName>
        <fullName evidence="2">STE STE20 YSK kinase</fullName>
    </submittedName>
</protein>
<keyword evidence="2" id="KW-0418">Kinase</keyword>
<organism evidence="2 3">
    <name type="scientific">Gibberella subglutinans</name>
    <name type="common">Fusarium subglutinans</name>
    <dbReference type="NCBI Taxonomy" id="42677"/>
    <lineage>
        <taxon>Eukaryota</taxon>
        <taxon>Fungi</taxon>
        <taxon>Dikarya</taxon>
        <taxon>Ascomycota</taxon>
        <taxon>Pezizomycotina</taxon>
        <taxon>Sordariomycetes</taxon>
        <taxon>Hypocreomycetidae</taxon>
        <taxon>Hypocreales</taxon>
        <taxon>Nectriaceae</taxon>
        <taxon>Fusarium</taxon>
        <taxon>Fusarium fujikuroi species complex</taxon>
    </lineage>
</organism>